<dbReference type="InterPro" id="IPR052519">
    <property type="entry name" value="Euk-type_GlcNAc_Kinase"/>
</dbReference>
<evidence type="ECO:0000313" key="2">
    <source>
        <dbReference type="EMBL" id="GHO51006.1"/>
    </source>
</evidence>
<gene>
    <name evidence="2" type="ORF">KSX_91690</name>
</gene>
<reference evidence="2" key="1">
    <citation type="submission" date="2020-10" db="EMBL/GenBank/DDBJ databases">
        <title>Taxonomic study of unclassified bacteria belonging to the class Ktedonobacteria.</title>
        <authorList>
            <person name="Yabe S."/>
            <person name="Wang C.M."/>
            <person name="Zheng Y."/>
            <person name="Sakai Y."/>
            <person name="Cavaletti L."/>
            <person name="Monciardini P."/>
            <person name="Donadio S."/>
        </authorList>
    </citation>
    <scope>NUCLEOTIDE SEQUENCE</scope>
    <source>
        <strain evidence="2">SOSP1-1</strain>
    </source>
</reference>
<dbReference type="InterPro" id="IPR043129">
    <property type="entry name" value="ATPase_NBD"/>
</dbReference>
<dbReference type="Pfam" id="PF01869">
    <property type="entry name" value="BcrAD_BadFG"/>
    <property type="match status" value="1"/>
</dbReference>
<sequence>MHRKQGCYLGVDCGGSKTQAVIVDDEGRELGRGLAGSANYTQVGLEQAIQNIQQAVEETARMADCSLPVRKAWFGIAGIARQADIDMFLTPLRGIAEIIHITNDAELGLCALPERVGVAIIAGTGAITLGRNSLGYKARADGWGYLLGNEGSGYYIGQKALTAALQYADGRGQSTMLLDLILQQWGLTRPEEVIAKVYAPAGRATVARLSTCVFQAARQGDEIAGAIVEQGAYELARTCKAVSRRLSFPRESLFLALVGGLFVHEADYRERVLTHIRDTYTLGRVEIVTTSALSAALAASQLPLDERLPSAQS</sequence>
<keyword evidence="3" id="KW-1185">Reference proteome</keyword>
<dbReference type="SUPFAM" id="SSF53067">
    <property type="entry name" value="Actin-like ATPase domain"/>
    <property type="match status" value="2"/>
</dbReference>
<dbReference type="RefSeq" id="WP_220199956.1">
    <property type="nucleotide sequence ID" value="NZ_BNJF01000010.1"/>
</dbReference>
<protein>
    <submittedName>
        <fullName evidence="2">N-acetylglucosamine kinase</fullName>
    </submittedName>
</protein>
<dbReference type="Proteomes" id="UP000612362">
    <property type="component" value="Unassembled WGS sequence"/>
</dbReference>
<keyword evidence="2" id="KW-0808">Transferase</keyword>
<dbReference type="GO" id="GO:0016301">
    <property type="term" value="F:kinase activity"/>
    <property type="evidence" value="ECO:0007669"/>
    <property type="project" value="UniProtKB-KW"/>
</dbReference>
<evidence type="ECO:0000313" key="3">
    <source>
        <dbReference type="Proteomes" id="UP000612362"/>
    </source>
</evidence>
<dbReference type="EMBL" id="BNJF01000010">
    <property type="protein sequence ID" value="GHO51006.1"/>
    <property type="molecule type" value="Genomic_DNA"/>
</dbReference>
<dbReference type="PANTHER" id="PTHR43190:SF3">
    <property type="entry name" value="N-ACETYL-D-GLUCOSAMINE KINASE"/>
    <property type="match status" value="1"/>
</dbReference>
<name>A0A8J3I9A4_9CHLR</name>
<evidence type="ECO:0000259" key="1">
    <source>
        <dbReference type="Pfam" id="PF01869"/>
    </source>
</evidence>
<dbReference type="PANTHER" id="PTHR43190">
    <property type="entry name" value="N-ACETYL-D-GLUCOSAMINE KINASE"/>
    <property type="match status" value="1"/>
</dbReference>
<keyword evidence="2" id="KW-0418">Kinase</keyword>
<dbReference type="CDD" id="cd24007">
    <property type="entry name" value="ASKHA_NBD_eukNAGK-like"/>
    <property type="match status" value="1"/>
</dbReference>
<organism evidence="2 3">
    <name type="scientific">Ktedonospora formicarum</name>
    <dbReference type="NCBI Taxonomy" id="2778364"/>
    <lineage>
        <taxon>Bacteria</taxon>
        <taxon>Bacillati</taxon>
        <taxon>Chloroflexota</taxon>
        <taxon>Ktedonobacteria</taxon>
        <taxon>Ktedonobacterales</taxon>
        <taxon>Ktedonobacteraceae</taxon>
        <taxon>Ktedonospora</taxon>
    </lineage>
</organism>
<dbReference type="AlphaFoldDB" id="A0A8J3I9A4"/>
<proteinExistence type="predicted"/>
<accession>A0A8J3I9A4</accession>
<dbReference type="Gene3D" id="3.30.420.40">
    <property type="match status" value="2"/>
</dbReference>
<comment type="caution">
    <text evidence="2">The sequence shown here is derived from an EMBL/GenBank/DDBJ whole genome shotgun (WGS) entry which is preliminary data.</text>
</comment>
<feature type="domain" description="ATPase BadF/BadG/BcrA/BcrD type" evidence="1">
    <location>
        <begin position="9"/>
        <end position="266"/>
    </location>
</feature>
<dbReference type="InterPro" id="IPR002731">
    <property type="entry name" value="ATPase_BadF"/>
</dbReference>